<organism evidence="10 11">
    <name type="scientific">Megaselia scalaris</name>
    <name type="common">Humpbacked fly</name>
    <name type="synonym">Phora scalaris</name>
    <dbReference type="NCBI Taxonomy" id="36166"/>
    <lineage>
        <taxon>Eukaryota</taxon>
        <taxon>Metazoa</taxon>
        <taxon>Ecdysozoa</taxon>
        <taxon>Arthropoda</taxon>
        <taxon>Hexapoda</taxon>
        <taxon>Insecta</taxon>
        <taxon>Pterygota</taxon>
        <taxon>Neoptera</taxon>
        <taxon>Endopterygota</taxon>
        <taxon>Diptera</taxon>
        <taxon>Brachycera</taxon>
        <taxon>Muscomorpha</taxon>
        <taxon>Platypezoidea</taxon>
        <taxon>Phoridae</taxon>
        <taxon>Megaseliini</taxon>
        <taxon>Megaselia</taxon>
    </lineage>
</organism>
<dbReference type="EMBL" id="CAQQ02136509">
    <property type="status" value="NOT_ANNOTATED_CDS"/>
    <property type="molecule type" value="Genomic_DNA"/>
</dbReference>
<evidence type="ECO:0000256" key="8">
    <source>
        <dbReference type="ARBA" id="ARBA00031072"/>
    </source>
</evidence>
<dbReference type="InterPro" id="IPR008504">
    <property type="entry name" value="Emc6"/>
</dbReference>
<dbReference type="EnsemblMetazoa" id="MESCA007976-RA">
    <property type="protein sequence ID" value="MESCA007976-PA"/>
    <property type="gene ID" value="MESCA007976"/>
</dbReference>
<dbReference type="HOGENOM" id="CLU_110781_2_1_1"/>
<sequence length="61" mass="6503">MAALSGVSAGIQGLTGLVGFAFYFLAVLGFWGLLLLKAGRNWDKYFVSRQSLLTNGFMGGL</sequence>
<name>T1GW08_MEGSC</name>
<dbReference type="GO" id="GO:0000045">
    <property type="term" value="P:autophagosome assembly"/>
    <property type="evidence" value="ECO:0007669"/>
    <property type="project" value="TreeGrafter"/>
</dbReference>
<evidence type="ECO:0000313" key="11">
    <source>
        <dbReference type="Proteomes" id="UP000015102"/>
    </source>
</evidence>
<dbReference type="Proteomes" id="UP000015102">
    <property type="component" value="Unassembled WGS sequence"/>
</dbReference>
<evidence type="ECO:0000256" key="3">
    <source>
        <dbReference type="ARBA" id="ARBA00020827"/>
    </source>
</evidence>
<evidence type="ECO:0000256" key="9">
    <source>
        <dbReference type="SAM" id="Phobius"/>
    </source>
</evidence>
<evidence type="ECO:0000256" key="6">
    <source>
        <dbReference type="ARBA" id="ARBA00022989"/>
    </source>
</evidence>
<keyword evidence="11" id="KW-1185">Reference proteome</keyword>
<comment type="subcellular location">
    <subcellularLocation>
        <location evidence="1">Endoplasmic reticulum membrane</location>
        <topology evidence="1">Multi-pass membrane protein</topology>
    </subcellularLocation>
</comment>
<protein>
    <recommendedName>
        <fullName evidence="3">ER membrane protein complex subunit 6</fullName>
    </recommendedName>
    <alternativeName>
        <fullName evidence="8">Transmembrane protein 93</fullName>
    </alternativeName>
</protein>
<dbReference type="InterPro" id="IPR029008">
    <property type="entry name" value="EMC6-like"/>
</dbReference>
<evidence type="ECO:0000256" key="1">
    <source>
        <dbReference type="ARBA" id="ARBA00004477"/>
    </source>
</evidence>
<proteinExistence type="inferred from homology"/>
<dbReference type="STRING" id="36166.T1GW08"/>
<reference evidence="10" key="2">
    <citation type="submission" date="2015-06" db="UniProtKB">
        <authorList>
            <consortium name="EnsemblMetazoa"/>
        </authorList>
    </citation>
    <scope>IDENTIFICATION</scope>
</reference>
<comment type="similarity">
    <text evidence="2">Belongs to the EMC6 family.</text>
</comment>
<evidence type="ECO:0000256" key="7">
    <source>
        <dbReference type="ARBA" id="ARBA00023136"/>
    </source>
</evidence>
<evidence type="ECO:0000256" key="4">
    <source>
        <dbReference type="ARBA" id="ARBA00022692"/>
    </source>
</evidence>
<reference evidence="11" key="1">
    <citation type="submission" date="2013-02" db="EMBL/GenBank/DDBJ databases">
        <authorList>
            <person name="Hughes D."/>
        </authorList>
    </citation>
    <scope>NUCLEOTIDE SEQUENCE</scope>
    <source>
        <strain>Durham</strain>
        <strain evidence="11">NC isolate 2 -- Noor lab</strain>
    </source>
</reference>
<accession>T1GW08</accession>
<keyword evidence="4 9" id="KW-0812">Transmembrane</keyword>
<feature type="transmembrane region" description="Helical" evidence="9">
    <location>
        <begin position="14"/>
        <end position="36"/>
    </location>
</feature>
<dbReference type="AlphaFoldDB" id="T1GW08"/>
<evidence type="ECO:0000256" key="5">
    <source>
        <dbReference type="ARBA" id="ARBA00022824"/>
    </source>
</evidence>
<dbReference type="Pfam" id="PF07019">
    <property type="entry name" value="EMC6"/>
    <property type="match status" value="1"/>
</dbReference>
<dbReference type="GO" id="GO:0072546">
    <property type="term" value="C:EMC complex"/>
    <property type="evidence" value="ECO:0007669"/>
    <property type="project" value="InterPro"/>
</dbReference>
<evidence type="ECO:0000313" key="10">
    <source>
        <dbReference type="EnsemblMetazoa" id="MESCA007976-PA"/>
    </source>
</evidence>
<dbReference type="PANTHER" id="PTHR20994:SF0">
    <property type="entry name" value="ER MEMBRANE PROTEIN COMPLEX SUBUNIT 6"/>
    <property type="match status" value="1"/>
</dbReference>
<keyword evidence="7 9" id="KW-0472">Membrane</keyword>
<dbReference type="PANTHER" id="PTHR20994">
    <property type="entry name" value="ER MEMBRANE PROTEIN COMPLEX SUBUNIT 6"/>
    <property type="match status" value="1"/>
</dbReference>
<keyword evidence="6 9" id="KW-1133">Transmembrane helix</keyword>
<evidence type="ECO:0000256" key="2">
    <source>
        <dbReference type="ARBA" id="ARBA00009436"/>
    </source>
</evidence>
<keyword evidence="5" id="KW-0256">Endoplasmic reticulum</keyword>
<dbReference type="GO" id="GO:0034975">
    <property type="term" value="P:protein folding in endoplasmic reticulum"/>
    <property type="evidence" value="ECO:0007669"/>
    <property type="project" value="TreeGrafter"/>
</dbReference>